<dbReference type="EMBL" id="OZ035837">
    <property type="protein sequence ID" value="CAL1581871.1"/>
    <property type="molecule type" value="Genomic_DNA"/>
</dbReference>
<gene>
    <name evidence="2" type="ORF">KC01_LOCUS12586</name>
</gene>
<keyword evidence="3" id="KW-1185">Reference proteome</keyword>
<evidence type="ECO:0000313" key="2">
    <source>
        <dbReference type="EMBL" id="CAL1581871.1"/>
    </source>
</evidence>
<proteinExistence type="predicted"/>
<evidence type="ECO:0000313" key="3">
    <source>
        <dbReference type="Proteomes" id="UP001497482"/>
    </source>
</evidence>
<protein>
    <submittedName>
        <fullName evidence="2">Uncharacterized protein</fullName>
    </submittedName>
</protein>
<organism evidence="2 3">
    <name type="scientific">Knipowitschia caucasica</name>
    <name type="common">Caucasian dwarf goby</name>
    <name type="synonym">Pomatoschistus caucasicus</name>
    <dbReference type="NCBI Taxonomy" id="637954"/>
    <lineage>
        <taxon>Eukaryota</taxon>
        <taxon>Metazoa</taxon>
        <taxon>Chordata</taxon>
        <taxon>Craniata</taxon>
        <taxon>Vertebrata</taxon>
        <taxon>Euteleostomi</taxon>
        <taxon>Actinopterygii</taxon>
        <taxon>Neopterygii</taxon>
        <taxon>Teleostei</taxon>
        <taxon>Neoteleostei</taxon>
        <taxon>Acanthomorphata</taxon>
        <taxon>Gobiaria</taxon>
        <taxon>Gobiiformes</taxon>
        <taxon>Gobioidei</taxon>
        <taxon>Gobiidae</taxon>
        <taxon>Gobiinae</taxon>
        <taxon>Knipowitschia</taxon>
    </lineage>
</organism>
<name>A0AAV2JYS4_KNICA</name>
<reference evidence="2 3" key="1">
    <citation type="submission" date="2024-04" db="EMBL/GenBank/DDBJ databases">
        <authorList>
            <person name="Waldvogel A.-M."/>
            <person name="Schoenle A."/>
        </authorList>
    </citation>
    <scope>NUCLEOTIDE SEQUENCE [LARGE SCALE GENOMIC DNA]</scope>
</reference>
<accession>A0AAV2JYS4</accession>
<dbReference type="Proteomes" id="UP001497482">
    <property type="component" value="Chromosome 15"/>
</dbReference>
<evidence type="ECO:0000256" key="1">
    <source>
        <dbReference type="SAM" id="MobiDB-lite"/>
    </source>
</evidence>
<dbReference type="AlphaFoldDB" id="A0AAV2JYS4"/>
<sequence>MSRQLTKDMPTGTGGVGARGARRYRLSGPRGARRRAEEIVCVGKAPVLWGIMEEKNVLVWLLSDRERDEGGRSQ</sequence>
<feature type="region of interest" description="Disordered" evidence="1">
    <location>
        <begin position="1"/>
        <end position="35"/>
    </location>
</feature>